<keyword evidence="2" id="KW-0547">Nucleotide-binding</keyword>
<dbReference type="EMBL" id="BNJK01000001">
    <property type="protein sequence ID" value="GHO94180.1"/>
    <property type="molecule type" value="Genomic_DNA"/>
</dbReference>
<evidence type="ECO:0000256" key="1">
    <source>
        <dbReference type="ARBA" id="ARBA00022448"/>
    </source>
</evidence>
<protein>
    <submittedName>
        <fullName evidence="5">Macrolide ABC transporter ATP-binding protein</fullName>
    </submittedName>
</protein>
<dbReference type="FunFam" id="3.40.50.300:FF:000032">
    <property type="entry name" value="Export ABC transporter ATP-binding protein"/>
    <property type="match status" value="1"/>
</dbReference>
<dbReference type="GO" id="GO:0098796">
    <property type="term" value="C:membrane protein complex"/>
    <property type="evidence" value="ECO:0007669"/>
    <property type="project" value="UniProtKB-ARBA"/>
</dbReference>
<dbReference type="Pfam" id="PF00005">
    <property type="entry name" value="ABC_tran"/>
    <property type="match status" value="1"/>
</dbReference>
<dbReference type="PROSITE" id="PS00211">
    <property type="entry name" value="ABC_TRANSPORTER_1"/>
    <property type="match status" value="1"/>
</dbReference>
<evidence type="ECO:0000313" key="5">
    <source>
        <dbReference type="EMBL" id="GHO94180.1"/>
    </source>
</evidence>
<dbReference type="PANTHER" id="PTHR24220">
    <property type="entry name" value="IMPORT ATP-BINDING PROTEIN"/>
    <property type="match status" value="1"/>
</dbReference>
<keyword evidence="1" id="KW-0813">Transport</keyword>
<comment type="caution">
    <text evidence="5">The sequence shown here is derived from an EMBL/GenBank/DDBJ whole genome shotgun (WGS) entry which is preliminary data.</text>
</comment>
<sequence length="256" mass="27992">MNTSNFSSPSIGTSKQEDQHTIPVVAVRGLTRTYYLGQSEVHALQDVSLDIYPGEFVAVMGPSGSGKSTFMNVIGCMDRPTSGDYWLTGISVSSLTSNQLAEVRNRRLGFIFQNFNLLPRESALANVMLPLMYRGLSEQVQRQRALLALNMVGLGDRIEHMPVQLSGGQQQRVAIARALVSQPALLLADEPTGNLDSHTSQEILALLQSLNQQGLTLIVVTHNADVAEVAKRRVVFKDGQIVEDDGSMQRKADELI</sequence>
<dbReference type="InterPro" id="IPR027417">
    <property type="entry name" value="P-loop_NTPase"/>
</dbReference>
<keyword evidence="6" id="KW-1185">Reference proteome</keyword>
<dbReference type="RefSeq" id="WP_236064946.1">
    <property type="nucleotide sequence ID" value="NZ_BNJK01000001.1"/>
</dbReference>
<keyword evidence="3 5" id="KW-0067">ATP-binding</keyword>
<dbReference type="SUPFAM" id="SSF52540">
    <property type="entry name" value="P-loop containing nucleoside triphosphate hydrolases"/>
    <property type="match status" value="1"/>
</dbReference>
<name>A0A8J3N3G4_9CHLR</name>
<evidence type="ECO:0000313" key="6">
    <source>
        <dbReference type="Proteomes" id="UP000597444"/>
    </source>
</evidence>
<dbReference type="InterPro" id="IPR003593">
    <property type="entry name" value="AAA+_ATPase"/>
</dbReference>
<dbReference type="InterPro" id="IPR017911">
    <property type="entry name" value="MacB-like_ATP-bd"/>
</dbReference>
<dbReference type="AlphaFoldDB" id="A0A8J3N3G4"/>
<feature type="domain" description="ABC transporter" evidence="4">
    <location>
        <begin position="25"/>
        <end position="255"/>
    </location>
</feature>
<dbReference type="InterPro" id="IPR017871">
    <property type="entry name" value="ABC_transporter-like_CS"/>
</dbReference>
<proteinExistence type="predicted"/>
<reference evidence="5" key="1">
    <citation type="submission" date="2020-10" db="EMBL/GenBank/DDBJ databases">
        <title>Taxonomic study of unclassified bacteria belonging to the class Ktedonobacteria.</title>
        <authorList>
            <person name="Yabe S."/>
            <person name="Wang C.M."/>
            <person name="Zheng Y."/>
            <person name="Sakai Y."/>
            <person name="Cavaletti L."/>
            <person name="Monciardini P."/>
            <person name="Donadio S."/>
        </authorList>
    </citation>
    <scope>NUCLEOTIDE SEQUENCE</scope>
    <source>
        <strain evidence="5">ID150040</strain>
    </source>
</reference>
<gene>
    <name evidence="5" type="ORF">KSF_042280</name>
</gene>
<dbReference type="Gene3D" id="3.40.50.300">
    <property type="entry name" value="P-loop containing nucleotide triphosphate hydrolases"/>
    <property type="match status" value="1"/>
</dbReference>
<dbReference type="PANTHER" id="PTHR24220:SF86">
    <property type="entry name" value="ABC TRANSPORTER ABCH.1"/>
    <property type="match status" value="1"/>
</dbReference>
<dbReference type="PROSITE" id="PS50893">
    <property type="entry name" value="ABC_TRANSPORTER_2"/>
    <property type="match status" value="1"/>
</dbReference>
<dbReference type="GO" id="GO:0022857">
    <property type="term" value="F:transmembrane transporter activity"/>
    <property type="evidence" value="ECO:0007669"/>
    <property type="project" value="TreeGrafter"/>
</dbReference>
<evidence type="ECO:0000256" key="2">
    <source>
        <dbReference type="ARBA" id="ARBA00022741"/>
    </source>
</evidence>
<dbReference type="Proteomes" id="UP000597444">
    <property type="component" value="Unassembled WGS sequence"/>
</dbReference>
<dbReference type="GO" id="GO:0016887">
    <property type="term" value="F:ATP hydrolysis activity"/>
    <property type="evidence" value="ECO:0007669"/>
    <property type="project" value="InterPro"/>
</dbReference>
<evidence type="ECO:0000259" key="4">
    <source>
        <dbReference type="PROSITE" id="PS50893"/>
    </source>
</evidence>
<dbReference type="GO" id="GO:0005524">
    <property type="term" value="F:ATP binding"/>
    <property type="evidence" value="ECO:0007669"/>
    <property type="project" value="UniProtKB-KW"/>
</dbReference>
<dbReference type="SMART" id="SM00382">
    <property type="entry name" value="AAA"/>
    <property type="match status" value="1"/>
</dbReference>
<dbReference type="InterPro" id="IPR003439">
    <property type="entry name" value="ABC_transporter-like_ATP-bd"/>
</dbReference>
<dbReference type="GO" id="GO:0005886">
    <property type="term" value="C:plasma membrane"/>
    <property type="evidence" value="ECO:0007669"/>
    <property type="project" value="TreeGrafter"/>
</dbReference>
<organism evidence="5 6">
    <name type="scientific">Reticulibacter mediterranei</name>
    <dbReference type="NCBI Taxonomy" id="2778369"/>
    <lineage>
        <taxon>Bacteria</taxon>
        <taxon>Bacillati</taxon>
        <taxon>Chloroflexota</taxon>
        <taxon>Ktedonobacteria</taxon>
        <taxon>Ktedonobacterales</taxon>
        <taxon>Reticulibacteraceae</taxon>
        <taxon>Reticulibacter</taxon>
    </lineage>
</organism>
<dbReference type="InterPro" id="IPR015854">
    <property type="entry name" value="ABC_transpr_LolD-like"/>
</dbReference>
<evidence type="ECO:0000256" key="3">
    <source>
        <dbReference type="ARBA" id="ARBA00022840"/>
    </source>
</evidence>
<dbReference type="CDD" id="cd03255">
    <property type="entry name" value="ABC_MJ0796_LolCDE_FtsE"/>
    <property type="match status" value="1"/>
</dbReference>
<accession>A0A8J3N3G4</accession>